<feature type="domain" description="4Fe-4S ferredoxin-type" evidence="5">
    <location>
        <begin position="168"/>
        <end position="198"/>
    </location>
</feature>
<dbReference type="GO" id="GO:0046872">
    <property type="term" value="F:metal ion binding"/>
    <property type="evidence" value="ECO:0007669"/>
    <property type="project" value="UniProtKB-KW"/>
</dbReference>
<evidence type="ECO:0000256" key="4">
    <source>
        <dbReference type="ARBA" id="ARBA00023014"/>
    </source>
</evidence>
<evidence type="ECO:0000313" key="6">
    <source>
        <dbReference type="EMBL" id="MBH1942100.1"/>
    </source>
</evidence>
<dbReference type="InterPro" id="IPR017896">
    <property type="entry name" value="4Fe4S_Fe-S-bd"/>
</dbReference>
<dbReference type="PANTHER" id="PTHR30002:SF4">
    <property type="entry name" value="EPOXYQUEUOSINE REDUCTASE"/>
    <property type="match status" value="1"/>
</dbReference>
<accession>A0A8J7KX49</accession>
<dbReference type="Gene3D" id="3.30.70.20">
    <property type="match status" value="1"/>
</dbReference>
<organism evidence="6 7">
    <name type="scientific">Mobilitalea sibirica</name>
    <dbReference type="NCBI Taxonomy" id="1462919"/>
    <lineage>
        <taxon>Bacteria</taxon>
        <taxon>Bacillati</taxon>
        <taxon>Bacillota</taxon>
        <taxon>Clostridia</taxon>
        <taxon>Lachnospirales</taxon>
        <taxon>Lachnospiraceae</taxon>
        <taxon>Mobilitalea</taxon>
    </lineage>
</organism>
<evidence type="ECO:0000256" key="2">
    <source>
        <dbReference type="ARBA" id="ARBA00022723"/>
    </source>
</evidence>
<dbReference type="GO" id="GO:0052693">
    <property type="term" value="F:epoxyqueuosine reductase activity"/>
    <property type="evidence" value="ECO:0007669"/>
    <property type="project" value="TreeGrafter"/>
</dbReference>
<evidence type="ECO:0000256" key="1">
    <source>
        <dbReference type="ARBA" id="ARBA00022485"/>
    </source>
</evidence>
<keyword evidence="3" id="KW-0408">Iron</keyword>
<gene>
    <name evidence="6" type="ORF">I5677_14455</name>
</gene>
<dbReference type="Pfam" id="PF13484">
    <property type="entry name" value="Fer4_16"/>
    <property type="match status" value="1"/>
</dbReference>
<dbReference type="PROSITE" id="PS00198">
    <property type="entry name" value="4FE4S_FER_1"/>
    <property type="match status" value="1"/>
</dbReference>
<keyword evidence="7" id="KW-1185">Reference proteome</keyword>
<dbReference type="RefSeq" id="WP_197662346.1">
    <property type="nucleotide sequence ID" value="NZ_JAEAGR010000017.1"/>
</dbReference>
<keyword evidence="2" id="KW-0479">Metal-binding</keyword>
<dbReference type="Proteomes" id="UP000623269">
    <property type="component" value="Unassembled WGS sequence"/>
</dbReference>
<reference evidence="6" key="1">
    <citation type="submission" date="2020-12" db="EMBL/GenBank/DDBJ databases">
        <title>M. sibirica DSM 26468T genome.</title>
        <authorList>
            <person name="Thieme N."/>
            <person name="Rettenmaier R."/>
            <person name="Zverlov V."/>
            <person name="Liebl W."/>
        </authorList>
    </citation>
    <scope>NUCLEOTIDE SEQUENCE</scope>
    <source>
        <strain evidence="6">DSM 26468</strain>
    </source>
</reference>
<dbReference type="SUPFAM" id="SSF54862">
    <property type="entry name" value="4Fe-4S ferredoxins"/>
    <property type="match status" value="1"/>
</dbReference>
<dbReference type="GO" id="GO:0008616">
    <property type="term" value="P:tRNA queuosine(34) biosynthetic process"/>
    <property type="evidence" value="ECO:0007669"/>
    <property type="project" value="InterPro"/>
</dbReference>
<evidence type="ECO:0000313" key="7">
    <source>
        <dbReference type="Proteomes" id="UP000623269"/>
    </source>
</evidence>
<protein>
    <submittedName>
        <fullName evidence="6">4Fe-4S binding protein</fullName>
    </submittedName>
</protein>
<dbReference type="AlphaFoldDB" id="A0A8J7KX49"/>
<dbReference type="EMBL" id="JAEAGR010000017">
    <property type="protein sequence ID" value="MBH1942100.1"/>
    <property type="molecule type" value="Genomic_DNA"/>
</dbReference>
<evidence type="ECO:0000256" key="3">
    <source>
        <dbReference type="ARBA" id="ARBA00023004"/>
    </source>
</evidence>
<name>A0A8J7KX49_9FIRM</name>
<dbReference type="PROSITE" id="PS51379">
    <property type="entry name" value="4FE4S_FER_2"/>
    <property type="match status" value="1"/>
</dbReference>
<comment type="caution">
    <text evidence="6">The sequence shown here is derived from an EMBL/GenBank/DDBJ whole genome shotgun (WGS) entry which is preliminary data.</text>
</comment>
<evidence type="ECO:0000259" key="5">
    <source>
        <dbReference type="PROSITE" id="PS51379"/>
    </source>
</evidence>
<keyword evidence="4" id="KW-0411">Iron-sulfur</keyword>
<dbReference type="InterPro" id="IPR004453">
    <property type="entry name" value="QueG"/>
</dbReference>
<dbReference type="PANTHER" id="PTHR30002">
    <property type="entry name" value="EPOXYQUEUOSINE REDUCTASE"/>
    <property type="match status" value="1"/>
</dbReference>
<dbReference type="GO" id="GO:0051539">
    <property type="term" value="F:4 iron, 4 sulfur cluster binding"/>
    <property type="evidence" value="ECO:0007669"/>
    <property type="project" value="UniProtKB-KW"/>
</dbReference>
<sequence length="304" mass="35126">MILVHHIEKIATSHGDRLKVIPIDRLQDLKLTIEQFKENEDLNNFQQWIIDKLYRYKLPNTDFTINSILLLAIHHPFYAKVNFYKGGEKYTFLSLVRSNFEGAEAYLIQYAKDNGYHIKKAKNLPLKRLGVHSGLAKYGRNNITYIDGFGSNFSYAAYFSDLPSIEDTWGDMDLSKTCSKCNLCIDSCPTGAIRKDRFLIDNQKCLSCINEIKGEFPEWIPLTAHHTLYDCLICQRVCPMNHKQLGDVLDPISFTEEETNLLLKGESLTSFSEEAKSKIYLLGIHEWYSAIPRNLQILFEHYKP</sequence>
<proteinExistence type="predicted"/>
<dbReference type="InterPro" id="IPR017900">
    <property type="entry name" value="4Fe4S_Fe_S_CS"/>
</dbReference>
<keyword evidence="1" id="KW-0004">4Fe-4S</keyword>